<feature type="region of interest" description="Disordered" evidence="1">
    <location>
        <begin position="20"/>
        <end position="47"/>
    </location>
</feature>
<dbReference type="EMBL" id="JANPWB010000003">
    <property type="protein sequence ID" value="KAJ1196167.1"/>
    <property type="molecule type" value="Genomic_DNA"/>
</dbReference>
<accession>A0AAV7V5X4</accession>
<organism evidence="2 3">
    <name type="scientific">Pleurodeles waltl</name>
    <name type="common">Iberian ribbed newt</name>
    <dbReference type="NCBI Taxonomy" id="8319"/>
    <lineage>
        <taxon>Eukaryota</taxon>
        <taxon>Metazoa</taxon>
        <taxon>Chordata</taxon>
        <taxon>Craniata</taxon>
        <taxon>Vertebrata</taxon>
        <taxon>Euteleostomi</taxon>
        <taxon>Amphibia</taxon>
        <taxon>Batrachia</taxon>
        <taxon>Caudata</taxon>
        <taxon>Salamandroidea</taxon>
        <taxon>Salamandridae</taxon>
        <taxon>Pleurodelinae</taxon>
        <taxon>Pleurodeles</taxon>
    </lineage>
</organism>
<evidence type="ECO:0000313" key="2">
    <source>
        <dbReference type="EMBL" id="KAJ1196167.1"/>
    </source>
</evidence>
<keyword evidence="3" id="KW-1185">Reference proteome</keyword>
<dbReference type="Proteomes" id="UP001066276">
    <property type="component" value="Chromosome 2_1"/>
</dbReference>
<dbReference type="AlphaFoldDB" id="A0AAV7V5X4"/>
<evidence type="ECO:0000256" key="1">
    <source>
        <dbReference type="SAM" id="MobiDB-lite"/>
    </source>
</evidence>
<comment type="caution">
    <text evidence="2">The sequence shown here is derived from an EMBL/GenBank/DDBJ whole genome shotgun (WGS) entry which is preliminary data.</text>
</comment>
<protein>
    <submittedName>
        <fullName evidence="2">Uncharacterized protein</fullName>
    </submittedName>
</protein>
<name>A0AAV7V5X4_PLEWA</name>
<proteinExistence type="predicted"/>
<sequence>MRARCCARAGLDVWRGCRRRRPRPRSRRARPPSLSNPVRSWGDRAGAPERPVRTARLMLLGAWARARTA</sequence>
<reference evidence="2" key="1">
    <citation type="journal article" date="2022" name="bioRxiv">
        <title>Sequencing and chromosome-scale assembly of the giantPleurodeles waltlgenome.</title>
        <authorList>
            <person name="Brown T."/>
            <person name="Elewa A."/>
            <person name="Iarovenko S."/>
            <person name="Subramanian E."/>
            <person name="Araus A.J."/>
            <person name="Petzold A."/>
            <person name="Susuki M."/>
            <person name="Suzuki K.-i.T."/>
            <person name="Hayashi T."/>
            <person name="Toyoda A."/>
            <person name="Oliveira C."/>
            <person name="Osipova E."/>
            <person name="Leigh N.D."/>
            <person name="Simon A."/>
            <person name="Yun M.H."/>
        </authorList>
    </citation>
    <scope>NUCLEOTIDE SEQUENCE</scope>
    <source>
        <strain evidence="2">20211129_DDA</strain>
        <tissue evidence="2">Liver</tissue>
    </source>
</reference>
<evidence type="ECO:0000313" key="3">
    <source>
        <dbReference type="Proteomes" id="UP001066276"/>
    </source>
</evidence>
<feature type="compositionally biased region" description="Basic residues" evidence="1">
    <location>
        <begin position="20"/>
        <end position="30"/>
    </location>
</feature>
<gene>
    <name evidence="2" type="ORF">NDU88_000040</name>
</gene>